<dbReference type="SUPFAM" id="SSF56645">
    <property type="entry name" value="Acyl-CoA dehydrogenase NM domain-like"/>
    <property type="match status" value="1"/>
</dbReference>
<evidence type="ECO:0000256" key="8">
    <source>
        <dbReference type="ARBA" id="ARBA00022832"/>
    </source>
</evidence>
<dbReference type="EMBL" id="KZ857403">
    <property type="protein sequence ID" value="RDX49723.1"/>
    <property type="molecule type" value="Genomic_DNA"/>
</dbReference>
<keyword evidence="7 12" id="KW-0274">FAD</keyword>
<dbReference type="Proteomes" id="UP000256964">
    <property type="component" value="Unassembled WGS sequence"/>
</dbReference>
<dbReference type="InterPro" id="IPR029320">
    <property type="entry name" value="Acyl-CoA_ox_N"/>
</dbReference>
<proteinExistence type="inferred from homology"/>
<evidence type="ECO:0000256" key="11">
    <source>
        <dbReference type="ARBA" id="ARBA00023140"/>
    </source>
</evidence>
<evidence type="ECO:0000256" key="6">
    <source>
        <dbReference type="ARBA" id="ARBA00022630"/>
    </source>
</evidence>
<comment type="pathway">
    <text evidence="4">Lipid metabolism; peroxisomal fatty acid beta-oxidation.</text>
</comment>
<protein>
    <recommendedName>
        <fullName evidence="12">Acyl-coenzyme A oxidase</fullName>
    </recommendedName>
</protein>
<dbReference type="Gene3D" id="2.40.110.10">
    <property type="entry name" value="Butyryl-CoA Dehydrogenase, subunit A, domain 2"/>
    <property type="match status" value="1"/>
</dbReference>
<dbReference type="GO" id="GO:0005777">
    <property type="term" value="C:peroxisome"/>
    <property type="evidence" value="ECO:0007669"/>
    <property type="project" value="UniProtKB-SubCell"/>
</dbReference>
<evidence type="ECO:0000256" key="3">
    <source>
        <dbReference type="ARBA" id="ARBA00004275"/>
    </source>
</evidence>
<evidence type="ECO:0000256" key="9">
    <source>
        <dbReference type="ARBA" id="ARBA00023002"/>
    </source>
</evidence>
<keyword evidence="6 12" id="KW-0285">Flavoprotein</keyword>
<dbReference type="GO" id="GO:0071949">
    <property type="term" value="F:FAD binding"/>
    <property type="evidence" value="ECO:0007669"/>
    <property type="project" value="InterPro"/>
</dbReference>
<dbReference type="GO" id="GO:0005504">
    <property type="term" value="F:fatty acid binding"/>
    <property type="evidence" value="ECO:0007669"/>
    <property type="project" value="TreeGrafter"/>
</dbReference>
<evidence type="ECO:0000256" key="10">
    <source>
        <dbReference type="ARBA" id="ARBA00023098"/>
    </source>
</evidence>
<dbReference type="PANTHER" id="PTHR10909">
    <property type="entry name" value="ELECTRON TRANSPORT OXIDOREDUCTASE"/>
    <property type="match status" value="1"/>
</dbReference>
<dbReference type="InterPro" id="IPR036250">
    <property type="entry name" value="AcylCo_DH-like_C"/>
</dbReference>
<organism evidence="18 19">
    <name type="scientific">Lentinus brumalis</name>
    <dbReference type="NCBI Taxonomy" id="2498619"/>
    <lineage>
        <taxon>Eukaryota</taxon>
        <taxon>Fungi</taxon>
        <taxon>Dikarya</taxon>
        <taxon>Basidiomycota</taxon>
        <taxon>Agaricomycotina</taxon>
        <taxon>Agaricomycetes</taxon>
        <taxon>Polyporales</taxon>
        <taxon>Polyporaceae</taxon>
        <taxon>Lentinus</taxon>
    </lineage>
</organism>
<evidence type="ECO:0000256" key="7">
    <source>
        <dbReference type="ARBA" id="ARBA00022827"/>
    </source>
</evidence>
<gene>
    <name evidence="18" type="ORF">OH76DRAFT_1403311</name>
</gene>
<name>A0A371DB18_9APHY</name>
<dbReference type="UniPathway" id="UPA00661"/>
<dbReference type="InterPro" id="IPR009100">
    <property type="entry name" value="AcylCoA_DH/oxidase_NM_dom_sf"/>
</dbReference>
<keyword evidence="10" id="KW-0443">Lipid metabolism</keyword>
<dbReference type="GO" id="GO:0003997">
    <property type="term" value="F:acyl-CoA oxidase activity"/>
    <property type="evidence" value="ECO:0007669"/>
    <property type="project" value="UniProtKB-EC"/>
</dbReference>
<dbReference type="GO" id="GO:0055088">
    <property type="term" value="P:lipid homeostasis"/>
    <property type="evidence" value="ECO:0007669"/>
    <property type="project" value="TreeGrafter"/>
</dbReference>
<keyword evidence="9" id="KW-0560">Oxidoreductase</keyword>
<comment type="similarity">
    <text evidence="5 12">Belongs to the acyl-CoA oxidase family.</text>
</comment>
<feature type="domain" description="Acyl-coenzyme A oxidase N-terminal" evidence="16">
    <location>
        <begin position="14"/>
        <end position="122"/>
    </location>
</feature>
<evidence type="ECO:0000256" key="12">
    <source>
        <dbReference type="PIRNR" id="PIRNR000168"/>
    </source>
</evidence>
<dbReference type="InterPro" id="IPR055060">
    <property type="entry name" value="ACOX_C_alpha1"/>
</dbReference>
<evidence type="ECO:0000313" key="18">
    <source>
        <dbReference type="EMBL" id="RDX49723.1"/>
    </source>
</evidence>
<feature type="domain" description="Acyl-CoA oxidase C-terminal" evidence="15">
    <location>
        <begin position="476"/>
        <end position="649"/>
    </location>
</feature>
<feature type="binding site" evidence="14">
    <location>
        <position position="131"/>
    </location>
    <ligand>
        <name>FAD</name>
        <dbReference type="ChEBI" id="CHEBI:57692"/>
    </ligand>
</feature>
<dbReference type="Gene3D" id="1.20.140.10">
    <property type="entry name" value="Butyryl-CoA Dehydrogenase, subunit A, domain 3"/>
    <property type="match status" value="2"/>
</dbReference>
<dbReference type="STRING" id="139420.A0A371DB18"/>
<dbReference type="SUPFAM" id="SSF47203">
    <property type="entry name" value="Acyl-CoA dehydrogenase C-terminal domain-like"/>
    <property type="match status" value="2"/>
</dbReference>
<evidence type="ECO:0000256" key="14">
    <source>
        <dbReference type="PIRSR" id="PIRSR000168-2"/>
    </source>
</evidence>
<comment type="catalytic activity">
    <reaction evidence="1">
        <text>a 2,3-saturated acyl-CoA + O2 = a (2E)-enoyl-CoA + H2O2</text>
        <dbReference type="Rhea" id="RHEA:38959"/>
        <dbReference type="ChEBI" id="CHEBI:15379"/>
        <dbReference type="ChEBI" id="CHEBI:16240"/>
        <dbReference type="ChEBI" id="CHEBI:58856"/>
        <dbReference type="ChEBI" id="CHEBI:65111"/>
        <dbReference type="EC" id="1.3.3.6"/>
    </reaction>
</comment>
<evidence type="ECO:0000256" key="5">
    <source>
        <dbReference type="ARBA" id="ARBA00006288"/>
    </source>
</evidence>
<accession>A0A371DB18</accession>
<sequence>MAQARASFSVDALKLQVFLWGEREWQVRQRIESVLSKDPIFDKASRSFLTRSELYHRALAMTNRLHELLELHNWSAEEASIAFRLIDEPLPMQLHMAAFEPVIRTQGAPELRQKFGELIAQRGILGCYLQTELGHGTNVASLETTATYIPETREFEIHSPTLTSSKWWIGALGKTATHGVVQARLILPSGKDVGPHLFFVQLRSLEDHKVLPGITIGDIGPKAMGGYNAVDNGYARFDHVRIPHEQMLSGFASVTPDGQYVQPPHAKLSYGGMLYIRSSMVSSGGWTIARGATIAIRYATVRRQGNRGADGLERQVITYPSVYYRLLPVLAHAYVFVVLGHNLTKAFGEMTTRLAAGDTSLLAEMHATTSGLKVLVSTTAAQDLETARRSMGGHGFSDFAGVGRLYADYVPAATYEGDNFVLDQQVVRAALKAFDAVVTKKTRGVHELTPSTAYLRHLVSSKSSPSTPSLKWHDPQSVVSLLEKRAAATVQERAKHLHDPDASVDQRVSRAVTDAFVAAQVGDFVKSLEETVGGKEAVVLRKLYNLHLLTTAESGLVDILSFGLLGPTTQGSDPTRDLRLAIKRHCEELLPESIGLSDGFGFSDWELDSALGVYDGNVYESLWKRAQSEPLNASEVTEGYKKYIKPMLERGQRLAARSKL</sequence>
<dbReference type="FunFam" id="1.20.140.10:FF:000015">
    <property type="entry name" value="Acyl-coenzyme A oxidase"/>
    <property type="match status" value="1"/>
</dbReference>
<dbReference type="Pfam" id="PF14749">
    <property type="entry name" value="Acyl-CoA_ox_N"/>
    <property type="match status" value="1"/>
</dbReference>
<keyword evidence="11" id="KW-0576">Peroxisome</keyword>
<evidence type="ECO:0000256" key="13">
    <source>
        <dbReference type="PIRSR" id="PIRSR000168-1"/>
    </source>
</evidence>
<dbReference type="Pfam" id="PF22924">
    <property type="entry name" value="ACOX_C_alpha1"/>
    <property type="match status" value="1"/>
</dbReference>
<dbReference type="InterPro" id="IPR046373">
    <property type="entry name" value="Acyl-CoA_Oxase/DH_mid-dom_sf"/>
</dbReference>
<dbReference type="Pfam" id="PF01756">
    <property type="entry name" value="ACOX"/>
    <property type="match status" value="1"/>
</dbReference>
<evidence type="ECO:0000256" key="2">
    <source>
        <dbReference type="ARBA" id="ARBA00001974"/>
    </source>
</evidence>
<dbReference type="InterPro" id="IPR002655">
    <property type="entry name" value="Acyl-CoA_oxidase_C"/>
</dbReference>
<feature type="binding site" evidence="14">
    <location>
        <position position="170"/>
    </location>
    <ligand>
        <name>FAD</name>
        <dbReference type="ChEBI" id="CHEBI:57692"/>
    </ligand>
</feature>
<dbReference type="OrthoDB" id="538336at2759"/>
<evidence type="ECO:0000256" key="1">
    <source>
        <dbReference type="ARBA" id="ARBA00001201"/>
    </source>
</evidence>
<dbReference type="PANTHER" id="PTHR10909:SF250">
    <property type="entry name" value="PEROXISOMAL ACYL-COENZYME A OXIDASE 1"/>
    <property type="match status" value="1"/>
</dbReference>
<dbReference type="AlphaFoldDB" id="A0A371DB18"/>
<dbReference type="InterPro" id="IPR012258">
    <property type="entry name" value="Acyl-CoA_oxidase"/>
</dbReference>
<dbReference type="FunFam" id="2.40.110.10:FF:000003">
    <property type="entry name" value="Acyl-coenzyme A oxidase"/>
    <property type="match status" value="1"/>
</dbReference>
<keyword evidence="19" id="KW-1185">Reference proteome</keyword>
<keyword evidence="8" id="KW-0276">Fatty acid metabolism</keyword>
<feature type="domain" description="Acyl-CoA oxidase C-alpha1" evidence="17">
    <location>
        <begin position="270"/>
        <end position="430"/>
    </location>
</feature>
<dbReference type="InterPro" id="IPR037069">
    <property type="entry name" value="AcylCoA_DH/ox_N_sf"/>
</dbReference>
<evidence type="ECO:0000259" key="15">
    <source>
        <dbReference type="Pfam" id="PF01756"/>
    </source>
</evidence>
<feature type="active site" description="Proton acceptor" evidence="13">
    <location>
        <position position="416"/>
    </location>
</feature>
<comment type="subcellular location">
    <subcellularLocation>
        <location evidence="3">Peroxisome</location>
    </subcellularLocation>
</comment>
<evidence type="ECO:0000259" key="16">
    <source>
        <dbReference type="Pfam" id="PF14749"/>
    </source>
</evidence>
<reference evidence="18 19" key="1">
    <citation type="journal article" date="2018" name="Biotechnol. Biofuels">
        <title>Integrative visual omics of the white-rot fungus Polyporus brumalis exposes the biotechnological potential of its oxidative enzymes for delignifying raw plant biomass.</title>
        <authorList>
            <person name="Miyauchi S."/>
            <person name="Rancon A."/>
            <person name="Drula E."/>
            <person name="Hage H."/>
            <person name="Chaduli D."/>
            <person name="Favel A."/>
            <person name="Grisel S."/>
            <person name="Henrissat B."/>
            <person name="Herpoel-Gimbert I."/>
            <person name="Ruiz-Duenas F.J."/>
            <person name="Chevret D."/>
            <person name="Hainaut M."/>
            <person name="Lin J."/>
            <person name="Wang M."/>
            <person name="Pangilinan J."/>
            <person name="Lipzen A."/>
            <person name="Lesage-Meessen L."/>
            <person name="Navarro D."/>
            <person name="Riley R."/>
            <person name="Grigoriev I.V."/>
            <person name="Zhou S."/>
            <person name="Raouche S."/>
            <person name="Rosso M.N."/>
        </authorList>
    </citation>
    <scope>NUCLEOTIDE SEQUENCE [LARGE SCALE GENOMIC DNA]</scope>
    <source>
        <strain evidence="18 19">BRFM 1820</strain>
    </source>
</reference>
<evidence type="ECO:0000256" key="4">
    <source>
        <dbReference type="ARBA" id="ARBA00004846"/>
    </source>
</evidence>
<dbReference type="Gene3D" id="1.10.540.10">
    <property type="entry name" value="Acyl-CoA dehydrogenase/oxidase, N-terminal domain"/>
    <property type="match status" value="1"/>
</dbReference>
<evidence type="ECO:0000259" key="17">
    <source>
        <dbReference type="Pfam" id="PF22924"/>
    </source>
</evidence>
<dbReference type="PIRSF" id="PIRSF000168">
    <property type="entry name" value="Acyl-CoA_oxidase"/>
    <property type="match status" value="1"/>
</dbReference>
<comment type="cofactor">
    <cofactor evidence="2">
        <name>FAD</name>
        <dbReference type="ChEBI" id="CHEBI:57692"/>
    </cofactor>
</comment>
<dbReference type="GO" id="GO:0033540">
    <property type="term" value="P:fatty acid beta-oxidation using acyl-CoA oxidase"/>
    <property type="evidence" value="ECO:0007669"/>
    <property type="project" value="UniProtKB-UniPathway"/>
</dbReference>
<evidence type="ECO:0000313" key="19">
    <source>
        <dbReference type="Proteomes" id="UP000256964"/>
    </source>
</evidence>